<proteinExistence type="predicted"/>
<reference evidence="1 2" key="1">
    <citation type="submission" date="2016-05" db="EMBL/GenBank/DDBJ databases">
        <title>Complete Genome and Methylome Analysis of Psychrotrophic Bacterial Isolates from Antarctic Lake Untersee.</title>
        <authorList>
            <person name="Fomenkov A."/>
            <person name="Akimov V.N."/>
            <person name="Vasilyeva L.V."/>
            <person name="Andersen D."/>
            <person name="Vincze T."/>
            <person name="Roberts R.J."/>
        </authorList>
    </citation>
    <scope>NUCLEOTIDE SEQUENCE [LARGE SCALE GENOMIC DNA]</scope>
    <source>
        <strain evidence="1 2">U14-5</strain>
    </source>
</reference>
<sequence>MSVLAGVLLLGACATRQGFEQRMNAYVGRPEADLVASLGVPVRTFEAGNRRFLQYERRRVTADATPGWGWGGGWGGGTSVQTWDCSVTFEIAAGRVEAFTSRGNDCVAAASS</sequence>
<dbReference type="EMBL" id="CP015584">
    <property type="protein sequence ID" value="APT59880.1"/>
    <property type="molecule type" value="Genomic_DNA"/>
</dbReference>
<dbReference type="KEGG" id="rgi:RGI145_21490"/>
<name>A0A1L7AM81_9PROT</name>
<organism evidence="1 2">
    <name type="scientific">Roseomonas gilardii</name>
    <dbReference type="NCBI Taxonomy" id="257708"/>
    <lineage>
        <taxon>Bacteria</taxon>
        <taxon>Pseudomonadati</taxon>
        <taxon>Pseudomonadota</taxon>
        <taxon>Alphaproteobacteria</taxon>
        <taxon>Acetobacterales</taxon>
        <taxon>Roseomonadaceae</taxon>
        <taxon>Roseomonas</taxon>
    </lineage>
</organism>
<dbReference type="Proteomes" id="UP000185494">
    <property type="component" value="Chromosome 2"/>
</dbReference>
<protein>
    <submittedName>
        <fullName evidence="1">Uncharacterized protein</fullName>
    </submittedName>
</protein>
<accession>A0A1L7AM81</accession>
<dbReference type="STRING" id="257708.RGI145_21490"/>
<gene>
    <name evidence="1" type="ORF">RGI145_21490</name>
</gene>
<evidence type="ECO:0000313" key="2">
    <source>
        <dbReference type="Proteomes" id="UP000185494"/>
    </source>
</evidence>
<evidence type="ECO:0000313" key="1">
    <source>
        <dbReference type="EMBL" id="APT59880.1"/>
    </source>
</evidence>
<dbReference type="AlphaFoldDB" id="A0A1L7AM81"/>